<accession>A0ABY5K3A9</accession>
<evidence type="ECO:0000259" key="2">
    <source>
        <dbReference type="SMART" id="SM00903"/>
    </source>
</evidence>
<evidence type="ECO:0000256" key="1">
    <source>
        <dbReference type="ARBA" id="ARBA00023002"/>
    </source>
</evidence>
<dbReference type="PANTHER" id="PTHR30466:SF1">
    <property type="entry name" value="FMN REDUCTASE (NADH) RUTF"/>
    <property type="match status" value="1"/>
</dbReference>
<organism evidence="3 4">
    <name type="scientific">Cellulomonas wangsupingiae</name>
    <dbReference type="NCBI Taxonomy" id="2968085"/>
    <lineage>
        <taxon>Bacteria</taxon>
        <taxon>Bacillati</taxon>
        <taxon>Actinomycetota</taxon>
        <taxon>Actinomycetes</taxon>
        <taxon>Micrococcales</taxon>
        <taxon>Cellulomonadaceae</taxon>
        <taxon>Cellulomonas</taxon>
    </lineage>
</organism>
<sequence>MSTSTHDLRHLERALAEHDEPALTPEQYKQVFRRHAAGVAVVTLRDEGRPVGFTATSVISVSAAPPLLAFSLASGSSSWPALSRAATVAVSFLAEGQEDVSTRFATSGVDRFAAGGWTALPSGEPVIDGAQAWVRGRVVQRTPVGDSYLVSLRALAHGVTDAHPLIYRDRVYHRLTRPA</sequence>
<dbReference type="PANTHER" id="PTHR30466">
    <property type="entry name" value="FLAVIN REDUCTASE"/>
    <property type="match status" value="1"/>
</dbReference>
<evidence type="ECO:0000313" key="3">
    <source>
        <dbReference type="EMBL" id="UUI64455.1"/>
    </source>
</evidence>
<dbReference type="Proteomes" id="UP001317322">
    <property type="component" value="Chromosome"/>
</dbReference>
<dbReference type="Gene3D" id="2.30.110.10">
    <property type="entry name" value="Electron Transport, Fmn-binding Protein, Chain A"/>
    <property type="match status" value="1"/>
</dbReference>
<keyword evidence="4" id="KW-1185">Reference proteome</keyword>
<dbReference type="RefSeq" id="WP_227566582.1">
    <property type="nucleotide sequence ID" value="NZ_CP101989.1"/>
</dbReference>
<gene>
    <name evidence="3" type="ORF">NP075_15230</name>
</gene>
<feature type="domain" description="Flavin reductase like" evidence="2">
    <location>
        <begin position="32"/>
        <end position="174"/>
    </location>
</feature>
<reference evidence="3 4" key="1">
    <citation type="submission" date="2022-07" db="EMBL/GenBank/DDBJ databases">
        <title>Novel species in genus cellulomonas.</title>
        <authorList>
            <person name="Ye L."/>
        </authorList>
    </citation>
    <scope>NUCLEOTIDE SEQUENCE [LARGE SCALE GENOMIC DNA]</scope>
    <source>
        <strain evidence="4">zg-Y908</strain>
    </source>
</reference>
<dbReference type="InterPro" id="IPR050268">
    <property type="entry name" value="NADH-dep_flavin_reductase"/>
</dbReference>
<evidence type="ECO:0000313" key="4">
    <source>
        <dbReference type="Proteomes" id="UP001317322"/>
    </source>
</evidence>
<dbReference type="SMART" id="SM00903">
    <property type="entry name" value="Flavin_Reduct"/>
    <property type="match status" value="1"/>
</dbReference>
<dbReference type="EMBL" id="CP101989">
    <property type="protein sequence ID" value="UUI64455.1"/>
    <property type="molecule type" value="Genomic_DNA"/>
</dbReference>
<keyword evidence="1" id="KW-0560">Oxidoreductase</keyword>
<dbReference type="Pfam" id="PF01613">
    <property type="entry name" value="Flavin_Reduct"/>
    <property type="match status" value="1"/>
</dbReference>
<dbReference type="InterPro" id="IPR012349">
    <property type="entry name" value="Split_barrel_FMN-bd"/>
</dbReference>
<protein>
    <submittedName>
        <fullName evidence="3">Flavin reductase family protein</fullName>
    </submittedName>
</protein>
<dbReference type="SUPFAM" id="SSF50475">
    <property type="entry name" value="FMN-binding split barrel"/>
    <property type="match status" value="1"/>
</dbReference>
<name>A0ABY5K3A9_9CELL</name>
<proteinExistence type="predicted"/>
<dbReference type="InterPro" id="IPR002563">
    <property type="entry name" value="Flavin_Rdtase-like_dom"/>
</dbReference>